<keyword evidence="4 6" id="KW-1133">Transmembrane helix</keyword>
<evidence type="ECO:0000313" key="9">
    <source>
        <dbReference type="Proteomes" id="UP000195611"/>
    </source>
</evidence>
<evidence type="ECO:0000256" key="1">
    <source>
        <dbReference type="ARBA" id="ARBA00004651"/>
    </source>
</evidence>
<dbReference type="RefSeq" id="WP_087057692.1">
    <property type="nucleotide sequence ID" value="NZ_FUKW01000069.1"/>
</dbReference>
<evidence type="ECO:0000259" key="7">
    <source>
        <dbReference type="Pfam" id="PF06271"/>
    </source>
</evidence>
<keyword evidence="2" id="KW-1003">Cell membrane</keyword>
<dbReference type="Pfam" id="PF06271">
    <property type="entry name" value="RDD"/>
    <property type="match status" value="1"/>
</dbReference>
<evidence type="ECO:0000256" key="3">
    <source>
        <dbReference type="ARBA" id="ARBA00022692"/>
    </source>
</evidence>
<dbReference type="GO" id="GO:0005886">
    <property type="term" value="C:plasma membrane"/>
    <property type="evidence" value="ECO:0007669"/>
    <property type="project" value="UniProtKB-SubCell"/>
</dbReference>
<feature type="transmembrane region" description="Helical" evidence="6">
    <location>
        <begin position="47"/>
        <end position="68"/>
    </location>
</feature>
<protein>
    <recommendedName>
        <fullName evidence="7">RDD domain-containing protein</fullName>
    </recommendedName>
</protein>
<dbReference type="Proteomes" id="UP000195611">
    <property type="component" value="Unassembled WGS sequence"/>
</dbReference>
<proteinExistence type="predicted"/>
<keyword evidence="3 6" id="KW-0812">Transmembrane</keyword>
<dbReference type="PANTHER" id="PTHR36115">
    <property type="entry name" value="PROLINE-RICH ANTIGEN HOMOLOG-RELATED"/>
    <property type="match status" value="1"/>
</dbReference>
<accession>A0A1R4J869</accession>
<feature type="transmembrane region" description="Helical" evidence="6">
    <location>
        <begin position="12"/>
        <end position="35"/>
    </location>
</feature>
<dbReference type="AlphaFoldDB" id="A0A1R4J869"/>
<dbReference type="PANTHER" id="PTHR36115:SF9">
    <property type="entry name" value="LMO1584 PROTEIN"/>
    <property type="match status" value="1"/>
</dbReference>
<dbReference type="InterPro" id="IPR051791">
    <property type="entry name" value="Pra-immunoreactive"/>
</dbReference>
<evidence type="ECO:0000313" key="8">
    <source>
        <dbReference type="EMBL" id="SJN28311.1"/>
    </source>
</evidence>
<evidence type="ECO:0000256" key="4">
    <source>
        <dbReference type="ARBA" id="ARBA00022989"/>
    </source>
</evidence>
<sequence>MRLAFERAGFVIRAIASLVDWIVVIVPIGIMIYLFTGEASFNWTQGLVWNIVYYFYLVITPVFWKGYVIGKKIMNIKIEKVNGTKLTLLDMFIREVIGIFLLGVVTFGLSTVIGGLMVLFRQDKRGIHDLLSGTFVKAE</sequence>
<evidence type="ECO:0000256" key="6">
    <source>
        <dbReference type="SAM" id="Phobius"/>
    </source>
</evidence>
<dbReference type="EMBL" id="FUKW01000069">
    <property type="protein sequence ID" value="SJN28311.1"/>
    <property type="molecule type" value="Genomic_DNA"/>
</dbReference>
<feature type="domain" description="RDD" evidence="7">
    <location>
        <begin position="8"/>
        <end position="133"/>
    </location>
</feature>
<evidence type="ECO:0000256" key="2">
    <source>
        <dbReference type="ARBA" id="ARBA00022475"/>
    </source>
</evidence>
<comment type="subcellular location">
    <subcellularLocation>
        <location evidence="1">Cell membrane</location>
        <topology evidence="1">Multi-pass membrane protein</topology>
    </subcellularLocation>
</comment>
<keyword evidence="5 6" id="KW-0472">Membrane</keyword>
<feature type="transmembrane region" description="Helical" evidence="6">
    <location>
        <begin position="96"/>
        <end position="120"/>
    </location>
</feature>
<evidence type="ECO:0000256" key="5">
    <source>
        <dbReference type="ARBA" id="ARBA00023136"/>
    </source>
</evidence>
<reference evidence="8 9" key="1">
    <citation type="submission" date="2017-02" db="EMBL/GenBank/DDBJ databases">
        <authorList>
            <person name="Peterson S.W."/>
        </authorList>
    </citation>
    <scope>NUCLEOTIDE SEQUENCE [LARGE SCALE GENOMIC DNA]</scope>
    <source>
        <strain evidence="8 9">42ea</strain>
    </source>
</reference>
<gene>
    <name evidence="8" type="ORF">FM115_04350</name>
</gene>
<organism evidence="8 9">
    <name type="scientific">Marinilactibacillus psychrotolerans 42ea</name>
    <dbReference type="NCBI Taxonomy" id="1255609"/>
    <lineage>
        <taxon>Bacteria</taxon>
        <taxon>Bacillati</taxon>
        <taxon>Bacillota</taxon>
        <taxon>Bacilli</taxon>
        <taxon>Lactobacillales</taxon>
        <taxon>Carnobacteriaceae</taxon>
        <taxon>Marinilactibacillus</taxon>
    </lineage>
</organism>
<name>A0A1R4J869_9LACT</name>
<dbReference type="InterPro" id="IPR010432">
    <property type="entry name" value="RDD"/>
</dbReference>